<dbReference type="EMBL" id="JALKII010000003">
    <property type="protein sequence ID" value="MCK0537234.1"/>
    <property type="molecule type" value="Genomic_DNA"/>
</dbReference>
<gene>
    <name evidence="5" type="ORF">MU846_05870</name>
</gene>
<evidence type="ECO:0000256" key="1">
    <source>
        <dbReference type="ARBA" id="ARBA00006723"/>
    </source>
</evidence>
<dbReference type="Pfam" id="PF01361">
    <property type="entry name" value="Tautomerase"/>
    <property type="match status" value="1"/>
</dbReference>
<dbReference type="InterPro" id="IPR014347">
    <property type="entry name" value="Tautomerase/MIF_sf"/>
</dbReference>
<evidence type="ECO:0000256" key="2">
    <source>
        <dbReference type="ARBA" id="ARBA00023235"/>
    </source>
</evidence>
<reference evidence="5" key="1">
    <citation type="submission" date="2022-04" db="EMBL/GenBank/DDBJ databases">
        <title>Alcanivorax sp. CY1518 draft genome sequence.</title>
        <authorList>
            <person name="Zhao G."/>
            <person name="An M."/>
        </authorList>
    </citation>
    <scope>NUCLEOTIDE SEQUENCE</scope>
    <source>
        <strain evidence="5">CY1518</strain>
    </source>
</reference>
<keyword evidence="6" id="KW-1185">Reference proteome</keyword>
<evidence type="ECO:0000259" key="4">
    <source>
        <dbReference type="Pfam" id="PF01361"/>
    </source>
</evidence>
<sequence length="76" mass="8212">MPLLQVTLTQGRTPEQIENVIAALTDTLVSTLGVKQESVRVVIQEVAKTHFGSAGMSLARRDGKPEGHTENNGEQQ</sequence>
<dbReference type="Gene3D" id="3.30.429.10">
    <property type="entry name" value="Macrophage Migration Inhibitory Factor"/>
    <property type="match status" value="1"/>
</dbReference>
<accession>A0ABT0E5Y1</accession>
<proteinExistence type="inferred from homology"/>
<name>A0ABT0E5Y1_9GAMM</name>
<dbReference type="Proteomes" id="UP001165524">
    <property type="component" value="Unassembled WGS sequence"/>
</dbReference>
<dbReference type="PANTHER" id="PTHR35530:SF1">
    <property type="entry name" value="2-HYDROXYMUCONATE TAUTOMERASE"/>
    <property type="match status" value="1"/>
</dbReference>
<feature type="domain" description="4-oxalocrotonate tautomerase-like" evidence="4">
    <location>
        <begin position="2"/>
        <end position="59"/>
    </location>
</feature>
<evidence type="ECO:0000313" key="6">
    <source>
        <dbReference type="Proteomes" id="UP001165524"/>
    </source>
</evidence>
<evidence type="ECO:0000256" key="3">
    <source>
        <dbReference type="SAM" id="MobiDB-lite"/>
    </source>
</evidence>
<organism evidence="5 6">
    <name type="scientific">Alcanivorax quisquiliarum</name>
    <dbReference type="NCBI Taxonomy" id="2933565"/>
    <lineage>
        <taxon>Bacteria</taxon>
        <taxon>Pseudomonadati</taxon>
        <taxon>Pseudomonadota</taxon>
        <taxon>Gammaproteobacteria</taxon>
        <taxon>Oceanospirillales</taxon>
        <taxon>Alcanivoracaceae</taxon>
        <taxon>Alcanivorax</taxon>
    </lineage>
</organism>
<protein>
    <submittedName>
        <fullName evidence="5">Tautomerase family protein</fullName>
    </submittedName>
</protein>
<dbReference type="PANTHER" id="PTHR35530">
    <property type="entry name" value="TAUTOMERASE-RELATED"/>
    <property type="match status" value="1"/>
</dbReference>
<feature type="compositionally biased region" description="Basic and acidic residues" evidence="3">
    <location>
        <begin position="59"/>
        <end position="76"/>
    </location>
</feature>
<comment type="similarity">
    <text evidence="1">Belongs to the 4-oxalocrotonate tautomerase family.</text>
</comment>
<evidence type="ECO:0000313" key="5">
    <source>
        <dbReference type="EMBL" id="MCK0537234.1"/>
    </source>
</evidence>
<keyword evidence="2" id="KW-0413">Isomerase</keyword>
<feature type="region of interest" description="Disordered" evidence="3">
    <location>
        <begin position="55"/>
        <end position="76"/>
    </location>
</feature>
<dbReference type="InterPro" id="IPR004370">
    <property type="entry name" value="4-OT-like_dom"/>
</dbReference>
<dbReference type="SUPFAM" id="SSF55331">
    <property type="entry name" value="Tautomerase/MIF"/>
    <property type="match status" value="1"/>
</dbReference>
<comment type="caution">
    <text evidence="5">The sequence shown here is derived from an EMBL/GenBank/DDBJ whole genome shotgun (WGS) entry which is preliminary data.</text>
</comment>